<comment type="caution">
    <text evidence="1">The sequence shown here is derived from an EMBL/GenBank/DDBJ whole genome shotgun (WGS) entry which is preliminary data.</text>
</comment>
<keyword evidence="2" id="KW-1185">Reference proteome</keyword>
<evidence type="ECO:0000313" key="2">
    <source>
        <dbReference type="Proteomes" id="UP001066276"/>
    </source>
</evidence>
<sequence length="87" mass="9674">MNLRETTYNLPVKVKGVGKNELLIPAKMSSHAEKFATAMCLLREAGRMDLVTEAELEREARPMQQALEHVAAIIAAYSPCHKLHAET</sequence>
<reference evidence="1" key="1">
    <citation type="journal article" date="2022" name="bioRxiv">
        <title>Sequencing and chromosome-scale assembly of the giantPleurodeles waltlgenome.</title>
        <authorList>
            <person name="Brown T."/>
            <person name="Elewa A."/>
            <person name="Iarovenko S."/>
            <person name="Subramanian E."/>
            <person name="Araus A.J."/>
            <person name="Petzold A."/>
            <person name="Susuki M."/>
            <person name="Suzuki K.-i.T."/>
            <person name="Hayashi T."/>
            <person name="Toyoda A."/>
            <person name="Oliveira C."/>
            <person name="Osipova E."/>
            <person name="Leigh N.D."/>
            <person name="Simon A."/>
            <person name="Yun M.H."/>
        </authorList>
    </citation>
    <scope>NUCLEOTIDE SEQUENCE</scope>
    <source>
        <strain evidence="1">20211129_DDA</strain>
        <tissue evidence="1">Liver</tissue>
    </source>
</reference>
<protein>
    <submittedName>
        <fullName evidence="1">Uncharacterized protein</fullName>
    </submittedName>
</protein>
<dbReference type="AlphaFoldDB" id="A0AAV7RRD0"/>
<dbReference type="Proteomes" id="UP001066276">
    <property type="component" value="Chromosome 5"/>
</dbReference>
<accession>A0AAV7RRD0</accession>
<name>A0AAV7RRD0_PLEWA</name>
<gene>
    <name evidence="1" type="ORF">NDU88_007094</name>
</gene>
<organism evidence="1 2">
    <name type="scientific">Pleurodeles waltl</name>
    <name type="common">Iberian ribbed newt</name>
    <dbReference type="NCBI Taxonomy" id="8319"/>
    <lineage>
        <taxon>Eukaryota</taxon>
        <taxon>Metazoa</taxon>
        <taxon>Chordata</taxon>
        <taxon>Craniata</taxon>
        <taxon>Vertebrata</taxon>
        <taxon>Euteleostomi</taxon>
        <taxon>Amphibia</taxon>
        <taxon>Batrachia</taxon>
        <taxon>Caudata</taxon>
        <taxon>Salamandroidea</taxon>
        <taxon>Salamandridae</taxon>
        <taxon>Pleurodelinae</taxon>
        <taxon>Pleurodeles</taxon>
    </lineage>
</organism>
<proteinExistence type="predicted"/>
<evidence type="ECO:0000313" key="1">
    <source>
        <dbReference type="EMBL" id="KAJ1154342.1"/>
    </source>
</evidence>
<dbReference type="EMBL" id="JANPWB010000009">
    <property type="protein sequence ID" value="KAJ1154342.1"/>
    <property type="molecule type" value="Genomic_DNA"/>
</dbReference>